<keyword evidence="2" id="KW-0472">Membrane</keyword>
<evidence type="ECO:0000313" key="4">
    <source>
        <dbReference type="Proteomes" id="UP000242502"/>
    </source>
</evidence>
<accession>A0A1D2QRU4</accession>
<evidence type="ECO:0000256" key="2">
    <source>
        <dbReference type="SAM" id="Phobius"/>
    </source>
</evidence>
<gene>
    <name evidence="3" type="ORF">AB835_04585</name>
</gene>
<proteinExistence type="predicted"/>
<protein>
    <submittedName>
        <fullName evidence="3">Pilus assembly protein PilN</fullName>
    </submittedName>
</protein>
<dbReference type="InterPro" id="IPR007813">
    <property type="entry name" value="PilN"/>
</dbReference>
<dbReference type="STRING" id="62101.AB835_04585"/>
<dbReference type="PANTHER" id="PTHR40278">
    <property type="entry name" value="DNA UTILIZATION PROTEIN HOFN"/>
    <property type="match status" value="1"/>
</dbReference>
<reference evidence="3 4" key="1">
    <citation type="journal article" date="2016" name="Appl. Environ. Microbiol.">
        <title>Lack of Overt Genome Reduction in the Bryostatin-Producing Bryozoan Symbiont "Candidatus Endobugula sertula".</title>
        <authorList>
            <person name="Miller I.J."/>
            <person name="Vanee N."/>
            <person name="Fong S.S."/>
            <person name="Lim-Fong G.E."/>
            <person name="Kwan J.C."/>
        </authorList>
    </citation>
    <scope>NUCLEOTIDE SEQUENCE [LARGE SCALE GENOMIC DNA]</scope>
    <source>
        <strain evidence="3">AB1-4</strain>
    </source>
</reference>
<dbReference type="EMBL" id="MDLC01000011">
    <property type="protein sequence ID" value="ODS24306.1"/>
    <property type="molecule type" value="Genomic_DNA"/>
</dbReference>
<sequence length="177" mass="20975">MATINLLPWRDEYHKEKTREFFSILILLVILTILVGYVWYAFIHAEISTQRSRNALFEKEIAILESKENEIKKLKKQRADLESKMEIIQNLQNERPLIVHYFDELVKAVPDGVYLKQLQRKEHLFSVKGHSESNNRVSTLMRNIERSDYFQSPNLKNVVKADFELTFNSEREFGSKK</sequence>
<dbReference type="Proteomes" id="UP000242502">
    <property type="component" value="Unassembled WGS sequence"/>
</dbReference>
<evidence type="ECO:0000313" key="3">
    <source>
        <dbReference type="EMBL" id="ODS24306.1"/>
    </source>
</evidence>
<dbReference type="AlphaFoldDB" id="A0A1D2QRU4"/>
<keyword evidence="2" id="KW-0812">Transmembrane</keyword>
<evidence type="ECO:0000256" key="1">
    <source>
        <dbReference type="SAM" id="Coils"/>
    </source>
</evidence>
<keyword evidence="1" id="KW-0175">Coiled coil</keyword>
<dbReference type="Pfam" id="PF05137">
    <property type="entry name" value="PilN"/>
    <property type="match status" value="1"/>
</dbReference>
<feature type="coiled-coil region" evidence="1">
    <location>
        <begin position="57"/>
        <end position="94"/>
    </location>
</feature>
<name>A0A1D2QRU4_9GAMM</name>
<dbReference type="GO" id="GO:0043683">
    <property type="term" value="P:type IV pilus assembly"/>
    <property type="evidence" value="ECO:0007669"/>
    <property type="project" value="TreeGrafter"/>
</dbReference>
<organism evidence="3 4">
    <name type="scientific">Candidatus Endobugula sertula</name>
    <name type="common">Bugula neritina bacterial symbiont</name>
    <dbReference type="NCBI Taxonomy" id="62101"/>
    <lineage>
        <taxon>Bacteria</taxon>
        <taxon>Pseudomonadati</taxon>
        <taxon>Pseudomonadota</taxon>
        <taxon>Gammaproteobacteria</taxon>
        <taxon>Cellvibrionales</taxon>
        <taxon>Cellvibrionaceae</taxon>
        <taxon>Candidatus Endobugula</taxon>
    </lineage>
</organism>
<keyword evidence="2" id="KW-1133">Transmembrane helix</keyword>
<comment type="caution">
    <text evidence="3">The sequence shown here is derived from an EMBL/GenBank/DDBJ whole genome shotgun (WGS) entry which is preliminary data.</text>
</comment>
<dbReference type="PANTHER" id="PTHR40278:SF2">
    <property type="entry name" value="TYPE IV PILUS INNER MEMBRANE COMPONENT PILN"/>
    <property type="match status" value="1"/>
</dbReference>
<dbReference type="GO" id="GO:0043107">
    <property type="term" value="P:type IV pilus-dependent motility"/>
    <property type="evidence" value="ECO:0007669"/>
    <property type="project" value="TreeGrafter"/>
</dbReference>
<feature type="transmembrane region" description="Helical" evidence="2">
    <location>
        <begin position="21"/>
        <end position="42"/>
    </location>
</feature>
<dbReference type="InterPro" id="IPR052534">
    <property type="entry name" value="Extracell_DNA_Util/SecSys_Comp"/>
</dbReference>